<dbReference type="KEGG" id="senf:GJR95_32425"/>
<keyword evidence="4" id="KW-1185">Reference proteome</keyword>
<dbReference type="Pfam" id="PF13313">
    <property type="entry name" value="DUF4082"/>
    <property type="match status" value="1"/>
</dbReference>
<dbReference type="PROSITE" id="PS51257">
    <property type="entry name" value="PROKAR_LIPOPROTEIN"/>
    <property type="match status" value="1"/>
</dbReference>
<dbReference type="Proteomes" id="UP000464577">
    <property type="component" value="Chromosome"/>
</dbReference>
<dbReference type="InterPro" id="IPR025141">
    <property type="entry name" value="DUF4082"/>
</dbReference>
<evidence type="ECO:0000259" key="2">
    <source>
        <dbReference type="Pfam" id="PF13313"/>
    </source>
</evidence>
<evidence type="ECO:0000256" key="1">
    <source>
        <dbReference type="SAM" id="SignalP"/>
    </source>
</evidence>
<feature type="chain" id="PRO_5026809130" evidence="1">
    <location>
        <begin position="21"/>
        <end position="194"/>
    </location>
</feature>
<sequence>MRSSLLFVAPFFALLLGLGACGSKDSPPPVENPITQYLDADTTLKRAAYGPNAIEFGLVFSATVDGKLTEVGCEMPDPGSYRVSVWDNQTKALLRQKTIEQSSPGKLTMSSIDALALTANKKYIISINSQSGGVNRKYHSVIKKAGGEFIPFTKGSILVYNTSYRTTAMAVFPDEINNLKQVVYGYPEFTFVKD</sequence>
<keyword evidence="1" id="KW-0732">Signal</keyword>
<proteinExistence type="predicted"/>
<accession>A0A6P1W515</accession>
<reference evidence="3 4" key="1">
    <citation type="submission" date="2019-11" db="EMBL/GenBank/DDBJ databases">
        <title>Spirosoma endbachense sp. nov., isolated from a natural salt meadow.</title>
        <authorList>
            <person name="Rojas J."/>
            <person name="Ambika Manirajan B."/>
            <person name="Ratering S."/>
            <person name="Suarez C."/>
            <person name="Geissler-Plaum R."/>
            <person name="Schnell S."/>
        </authorList>
    </citation>
    <scope>NUCLEOTIDE SEQUENCE [LARGE SCALE GENOMIC DNA]</scope>
    <source>
        <strain evidence="3 4">I-24</strain>
    </source>
</reference>
<name>A0A6P1W515_9BACT</name>
<gene>
    <name evidence="3" type="ORF">GJR95_32425</name>
</gene>
<dbReference type="EMBL" id="CP045997">
    <property type="protein sequence ID" value="QHV99432.1"/>
    <property type="molecule type" value="Genomic_DNA"/>
</dbReference>
<organism evidence="3 4">
    <name type="scientific">Spirosoma endbachense</name>
    <dbReference type="NCBI Taxonomy" id="2666025"/>
    <lineage>
        <taxon>Bacteria</taxon>
        <taxon>Pseudomonadati</taxon>
        <taxon>Bacteroidota</taxon>
        <taxon>Cytophagia</taxon>
        <taxon>Cytophagales</taxon>
        <taxon>Cytophagaceae</taxon>
        <taxon>Spirosoma</taxon>
    </lineage>
</organism>
<dbReference type="AlphaFoldDB" id="A0A6P1W515"/>
<dbReference type="RefSeq" id="WP_162389833.1">
    <property type="nucleotide sequence ID" value="NZ_CP045997.1"/>
</dbReference>
<protein>
    <submittedName>
        <fullName evidence="3">DUF4082 domain-containing protein</fullName>
    </submittedName>
</protein>
<feature type="domain" description="DUF4082" evidence="2">
    <location>
        <begin position="50"/>
        <end position="175"/>
    </location>
</feature>
<feature type="signal peptide" evidence="1">
    <location>
        <begin position="1"/>
        <end position="20"/>
    </location>
</feature>
<evidence type="ECO:0000313" key="3">
    <source>
        <dbReference type="EMBL" id="QHV99432.1"/>
    </source>
</evidence>
<evidence type="ECO:0000313" key="4">
    <source>
        <dbReference type="Proteomes" id="UP000464577"/>
    </source>
</evidence>